<comment type="subcellular location">
    <subcellularLocation>
        <location evidence="1">Membrane</location>
        <topology evidence="1">Multi-pass membrane protein</topology>
    </subcellularLocation>
</comment>
<feature type="transmembrane region" description="Helical" evidence="5">
    <location>
        <begin position="111"/>
        <end position="133"/>
    </location>
</feature>
<accession>A0AAV3X4N0</accession>
<dbReference type="Pfam" id="PF09685">
    <property type="entry name" value="MamF_MmsF"/>
    <property type="match status" value="1"/>
</dbReference>
<evidence type="ECO:0000313" key="6">
    <source>
        <dbReference type="EMBL" id="GET35550.1"/>
    </source>
</evidence>
<keyword evidence="3 5" id="KW-1133">Transmembrane helix</keyword>
<evidence type="ECO:0000256" key="4">
    <source>
        <dbReference type="ARBA" id="ARBA00023136"/>
    </source>
</evidence>
<reference evidence="6" key="1">
    <citation type="submission" date="2019-10" db="EMBL/GenBank/DDBJ databases">
        <title>Draft genome sequece of Microseira wollei NIES-4236.</title>
        <authorList>
            <person name="Yamaguchi H."/>
            <person name="Suzuki S."/>
            <person name="Kawachi M."/>
        </authorList>
    </citation>
    <scope>NUCLEOTIDE SEQUENCE</scope>
    <source>
        <strain evidence="6">NIES-4236</strain>
    </source>
</reference>
<comment type="caution">
    <text evidence="6">The sequence shown here is derived from an EMBL/GenBank/DDBJ whole genome shotgun (WGS) entry which is preliminary data.</text>
</comment>
<keyword evidence="7" id="KW-1185">Reference proteome</keyword>
<organism evidence="6 7">
    <name type="scientific">Microseira wollei NIES-4236</name>
    <dbReference type="NCBI Taxonomy" id="2530354"/>
    <lineage>
        <taxon>Bacteria</taxon>
        <taxon>Bacillati</taxon>
        <taxon>Cyanobacteriota</taxon>
        <taxon>Cyanophyceae</taxon>
        <taxon>Oscillatoriophycideae</taxon>
        <taxon>Aerosakkonematales</taxon>
        <taxon>Aerosakkonemataceae</taxon>
        <taxon>Microseira</taxon>
    </lineage>
</organism>
<name>A0AAV3X4N0_9CYAN</name>
<proteinExistence type="predicted"/>
<evidence type="ECO:0000256" key="5">
    <source>
        <dbReference type="SAM" id="Phobius"/>
    </source>
</evidence>
<dbReference type="RefSeq" id="WP_226573260.1">
    <property type="nucleotide sequence ID" value="NZ_BLAY01000002.1"/>
</dbReference>
<protein>
    <submittedName>
        <fullName evidence="6">Conserved hypothetical membrane protein</fullName>
    </submittedName>
</protein>
<feature type="transmembrane region" description="Helical" evidence="5">
    <location>
        <begin position="64"/>
        <end position="91"/>
    </location>
</feature>
<evidence type="ECO:0000256" key="1">
    <source>
        <dbReference type="ARBA" id="ARBA00004141"/>
    </source>
</evidence>
<dbReference type="AlphaFoldDB" id="A0AAV3X4N0"/>
<sequence length="151" mass="16824">MNDQEAKKWGMLCHLSSLIWIPLAFFGFAPPFLNLLGPVIIWWLKKDESAFVEAEGKESINFQLSMSLYSIVGFLIFFILGLISLLVVGRLGGVDPESNQRPQLVPGGLELWQNGALILLGIFQMAVAIVAAVKANKGELYRYPLTIRFVQ</sequence>
<keyword evidence="4 5" id="KW-0472">Membrane</keyword>
<evidence type="ECO:0000256" key="2">
    <source>
        <dbReference type="ARBA" id="ARBA00022692"/>
    </source>
</evidence>
<evidence type="ECO:0000313" key="7">
    <source>
        <dbReference type="Proteomes" id="UP001050975"/>
    </source>
</evidence>
<feature type="transmembrane region" description="Helical" evidence="5">
    <location>
        <begin position="20"/>
        <end position="44"/>
    </location>
</feature>
<dbReference type="InterPro" id="IPR019109">
    <property type="entry name" value="MamF_MmsF"/>
</dbReference>
<keyword evidence="2 5" id="KW-0812">Transmembrane</keyword>
<dbReference type="EMBL" id="BLAY01000002">
    <property type="protein sequence ID" value="GET35550.1"/>
    <property type="molecule type" value="Genomic_DNA"/>
</dbReference>
<dbReference type="Proteomes" id="UP001050975">
    <property type="component" value="Unassembled WGS sequence"/>
</dbReference>
<gene>
    <name evidence="6" type="ORF">MiSe_02920</name>
</gene>
<evidence type="ECO:0000256" key="3">
    <source>
        <dbReference type="ARBA" id="ARBA00022989"/>
    </source>
</evidence>